<evidence type="ECO:0000313" key="1">
    <source>
        <dbReference type="EMBL" id="RWA14581.1"/>
    </source>
</evidence>
<dbReference type="EMBL" id="RYZI01000006">
    <property type="protein sequence ID" value="RWA14581.1"/>
    <property type="molecule type" value="Genomic_DNA"/>
</dbReference>
<organism evidence="1 2">
    <name type="scientific">Xylaria grammica</name>
    <dbReference type="NCBI Taxonomy" id="363999"/>
    <lineage>
        <taxon>Eukaryota</taxon>
        <taxon>Fungi</taxon>
        <taxon>Dikarya</taxon>
        <taxon>Ascomycota</taxon>
        <taxon>Pezizomycotina</taxon>
        <taxon>Sordariomycetes</taxon>
        <taxon>Xylariomycetidae</taxon>
        <taxon>Xylariales</taxon>
        <taxon>Xylariaceae</taxon>
        <taxon>Xylaria</taxon>
    </lineage>
</organism>
<comment type="caution">
    <text evidence="1">The sequence shown here is derived from an EMBL/GenBank/DDBJ whole genome shotgun (WGS) entry which is preliminary data.</text>
</comment>
<evidence type="ECO:0008006" key="3">
    <source>
        <dbReference type="Google" id="ProtNLM"/>
    </source>
</evidence>
<sequence length="265" mass="30174">MAARRLATQIEEYFTPEVEFWEHEKLLGGGSWGIAILLKEKEHKFGKPLRIVIKVGSSVTGQAQLRLEMDYYKKDLKMVNGAKHIIRMLGCVEDRDPDLSVNRFPPLEFAFRAILPINGPILALEYLDGGDRFSGPCSYAFMLYFVTMIPTVIYRPGIYRGEQTAAGVVLHTPPAEDPYPWLDPQLAGLLAECQYYDASKRPGLEQLLARAKFAVLNRVPESFPEPEHETDEYIRYFHQRYVLNFTRRPAFGPPRPPDGPAQFPA</sequence>
<protein>
    <recommendedName>
        <fullName evidence="3">Protein kinase domain-containing protein</fullName>
    </recommendedName>
</protein>
<dbReference type="Proteomes" id="UP000286045">
    <property type="component" value="Unassembled WGS sequence"/>
</dbReference>
<gene>
    <name evidence="1" type="ORF">EKO27_g490</name>
</gene>
<proteinExistence type="predicted"/>
<evidence type="ECO:0000313" key="2">
    <source>
        <dbReference type="Proteomes" id="UP000286045"/>
    </source>
</evidence>
<keyword evidence="2" id="KW-1185">Reference proteome</keyword>
<accession>A0A439DJN5</accession>
<dbReference type="AlphaFoldDB" id="A0A439DJN5"/>
<reference evidence="1 2" key="1">
    <citation type="submission" date="2018-12" db="EMBL/GenBank/DDBJ databases">
        <title>Draft genome sequence of Xylaria grammica IHI A82.</title>
        <authorList>
            <person name="Buettner E."/>
            <person name="Kellner H."/>
        </authorList>
    </citation>
    <scope>NUCLEOTIDE SEQUENCE [LARGE SCALE GENOMIC DNA]</scope>
    <source>
        <strain evidence="1 2">IHI A82</strain>
    </source>
</reference>
<name>A0A439DJN5_9PEZI</name>